<feature type="compositionally biased region" description="Polar residues" evidence="1">
    <location>
        <begin position="1"/>
        <end position="12"/>
    </location>
</feature>
<dbReference type="Proteomes" id="UP000536381">
    <property type="component" value="Unassembled WGS sequence"/>
</dbReference>
<sequence length="185" mass="21299">HTIYPQRSTNHLDTVPVQKPGNKGFTHPHGHHRLLVHKLLSWPTVKDNYHPPHRALLLGQGQRQAMLESILYQKYRQACTPMNEMLEEMRPCQMPMESVSTTHQDYCAEGFQFTPLPTNKAHSYCTDQPCSFWLEKAHSLPGVTRICSLDSPFRRNAAFSTPITEYLEQPLPYTPLSSQLQPHKQ</sequence>
<evidence type="ECO:0000313" key="3">
    <source>
        <dbReference type="Proteomes" id="UP000536381"/>
    </source>
</evidence>
<feature type="non-terminal residue" evidence="2">
    <location>
        <position position="185"/>
    </location>
</feature>
<proteinExistence type="predicted"/>
<dbReference type="PANTHER" id="PTHR15510">
    <property type="entry name" value="SPERM-ASSOCIATED ANTIGEN 8"/>
    <property type="match status" value="1"/>
</dbReference>
<gene>
    <name evidence="2" type="primary">Spag8</name>
    <name evidence="2" type="ORF">SEMFRA_R04693</name>
</gene>
<dbReference type="InterPro" id="IPR026124">
    <property type="entry name" value="Sperm-assoc_Ag8"/>
</dbReference>
<feature type="region of interest" description="Disordered" evidence="1">
    <location>
        <begin position="1"/>
        <end position="22"/>
    </location>
</feature>
<dbReference type="PANTHER" id="PTHR15510:SF5">
    <property type="entry name" value="SPERM-ASSOCIATED ANTIGEN 8"/>
    <property type="match status" value="1"/>
</dbReference>
<feature type="non-terminal residue" evidence="2">
    <location>
        <position position="1"/>
    </location>
</feature>
<reference evidence="2 3" key="1">
    <citation type="submission" date="2019-09" db="EMBL/GenBank/DDBJ databases">
        <title>Bird 10,000 Genomes (B10K) Project - Family phase.</title>
        <authorList>
            <person name="Zhang G."/>
        </authorList>
    </citation>
    <scope>NUCLEOTIDE SEQUENCE [LARGE SCALE GENOMIC DNA]</scope>
    <source>
        <strain evidence="2">B10K-DU-001-42</strain>
        <tissue evidence="2">Muscle</tissue>
    </source>
</reference>
<dbReference type="GO" id="GO:0005737">
    <property type="term" value="C:cytoplasm"/>
    <property type="evidence" value="ECO:0007669"/>
    <property type="project" value="TreeGrafter"/>
</dbReference>
<dbReference type="AlphaFoldDB" id="A0A7L2I9Z1"/>
<protein>
    <submittedName>
        <fullName evidence="2">SPAG8 protein</fullName>
    </submittedName>
</protein>
<evidence type="ECO:0000256" key="1">
    <source>
        <dbReference type="SAM" id="MobiDB-lite"/>
    </source>
</evidence>
<evidence type="ECO:0000313" key="2">
    <source>
        <dbReference type="EMBL" id="NXR07076.1"/>
    </source>
</evidence>
<dbReference type="GO" id="GO:0008017">
    <property type="term" value="F:microtubule binding"/>
    <property type="evidence" value="ECO:0007669"/>
    <property type="project" value="InterPro"/>
</dbReference>
<accession>A0A7L2I9Z1</accession>
<organism evidence="2 3">
    <name type="scientific">Semnornis frantzii</name>
    <dbReference type="NCBI Taxonomy" id="91796"/>
    <lineage>
        <taxon>Eukaryota</taxon>
        <taxon>Metazoa</taxon>
        <taxon>Chordata</taxon>
        <taxon>Craniata</taxon>
        <taxon>Vertebrata</taxon>
        <taxon>Euteleostomi</taxon>
        <taxon>Archelosauria</taxon>
        <taxon>Archosauria</taxon>
        <taxon>Dinosauria</taxon>
        <taxon>Saurischia</taxon>
        <taxon>Theropoda</taxon>
        <taxon>Coelurosauria</taxon>
        <taxon>Aves</taxon>
        <taxon>Neognathae</taxon>
        <taxon>Neoaves</taxon>
        <taxon>Telluraves</taxon>
        <taxon>Coraciimorphae</taxon>
        <taxon>Piciformes</taxon>
        <taxon>Ramphastidae</taxon>
        <taxon>Semnornis</taxon>
    </lineage>
</organism>
<dbReference type="GO" id="GO:0005634">
    <property type="term" value="C:nucleus"/>
    <property type="evidence" value="ECO:0007669"/>
    <property type="project" value="TreeGrafter"/>
</dbReference>
<name>A0A7L2I9Z1_9PICI</name>
<comment type="caution">
    <text evidence="2">The sequence shown here is derived from an EMBL/GenBank/DDBJ whole genome shotgun (WGS) entry which is preliminary data.</text>
</comment>
<dbReference type="Pfam" id="PF22584">
    <property type="entry name" value="CFAP143"/>
    <property type="match status" value="1"/>
</dbReference>
<dbReference type="GO" id="GO:0045944">
    <property type="term" value="P:positive regulation of transcription by RNA polymerase II"/>
    <property type="evidence" value="ECO:0007669"/>
    <property type="project" value="TreeGrafter"/>
</dbReference>
<keyword evidence="3" id="KW-1185">Reference proteome</keyword>
<dbReference type="OrthoDB" id="2120499at2759"/>
<dbReference type="EMBL" id="VWYK01017569">
    <property type="protein sequence ID" value="NXR07076.1"/>
    <property type="molecule type" value="Genomic_DNA"/>
</dbReference>